<dbReference type="GO" id="GO:0004386">
    <property type="term" value="F:helicase activity"/>
    <property type="evidence" value="ECO:0007669"/>
    <property type="project" value="InterPro"/>
</dbReference>
<sequence>MVYAAVKSALSVGQTYREFVTLVTGAPGTGKTSVSATIALYRSQTKRPLLIVCGSNQGLDVISNRIVKALQFQNDPQGADGIFQFDTEYHEEAETQFAPRIQAVSDTEFVMKIRSDLGQMEIADQQFTLLRLSIEASTTQQNGLSLGSHIIKRLEYAKWLGPGWLGSDDNEMVPLWTFLTYQEALARRGFLFLEDVVEDPSVMADAGDSAYMLATLVSRRKGAWRELQQFNLQKARVVLCTASTAGRKLLRGFWPLTVLVEEASQLTETLTVNGIARILGSVKKAVLSGEIKQLGPTVPSRNADEFYDSETLPFFARFL</sequence>
<evidence type="ECO:0000259" key="1">
    <source>
        <dbReference type="Pfam" id="PF13086"/>
    </source>
</evidence>
<dbReference type="PANTHER" id="PTHR10887:SF341">
    <property type="entry name" value="NFX1-TYPE ZINC FINGER-CONTAINING PROTEIN 1"/>
    <property type="match status" value="1"/>
</dbReference>
<dbReference type="Gene3D" id="3.40.50.300">
    <property type="entry name" value="P-loop containing nucleotide triphosphate hydrolases"/>
    <property type="match status" value="1"/>
</dbReference>
<proteinExistence type="predicted"/>
<dbReference type="PANTHER" id="PTHR10887">
    <property type="entry name" value="DNA2/NAM7 HELICASE FAMILY"/>
    <property type="match status" value="1"/>
</dbReference>
<dbReference type="AlphaFoldDB" id="A0A0L1INY7"/>
<accession>A0A0L1INY7</accession>
<dbReference type="InterPro" id="IPR041677">
    <property type="entry name" value="DNA2/NAM7_AAA_11"/>
</dbReference>
<dbReference type="GO" id="GO:0031048">
    <property type="term" value="P:regulatory ncRNA-mediated heterochromatin formation"/>
    <property type="evidence" value="ECO:0007669"/>
    <property type="project" value="TreeGrafter"/>
</dbReference>
<feature type="domain" description="DNA2/NAM7 helicase helicase" evidence="1">
    <location>
        <begin position="224"/>
        <end position="300"/>
    </location>
</feature>
<comment type="caution">
    <text evidence="2">The sequence shown here is derived from an EMBL/GenBank/DDBJ whole genome shotgun (WGS) entry which is preliminary data.</text>
</comment>
<protein>
    <recommendedName>
        <fullName evidence="1">DNA2/NAM7 helicase helicase domain-containing protein</fullName>
    </recommendedName>
</protein>
<gene>
    <name evidence="2" type="ORF">ANOM_010962</name>
</gene>
<dbReference type="SUPFAM" id="SSF52540">
    <property type="entry name" value="P-loop containing nucleoside triphosphate hydrolases"/>
    <property type="match status" value="1"/>
</dbReference>
<organism evidence="2 3">
    <name type="scientific">Aspergillus nomiae NRRL (strain ATCC 15546 / NRRL 13137 / CBS 260.88 / M93)</name>
    <dbReference type="NCBI Taxonomy" id="1509407"/>
    <lineage>
        <taxon>Eukaryota</taxon>
        <taxon>Fungi</taxon>
        <taxon>Dikarya</taxon>
        <taxon>Ascomycota</taxon>
        <taxon>Pezizomycotina</taxon>
        <taxon>Eurotiomycetes</taxon>
        <taxon>Eurotiomycetidae</taxon>
        <taxon>Eurotiales</taxon>
        <taxon>Aspergillaceae</taxon>
        <taxon>Aspergillus</taxon>
        <taxon>Aspergillus subgen. Circumdati</taxon>
    </lineage>
</organism>
<evidence type="ECO:0000313" key="3">
    <source>
        <dbReference type="Proteomes" id="UP000037505"/>
    </source>
</evidence>
<dbReference type="GO" id="GO:0031380">
    <property type="term" value="C:nuclear RNA-directed RNA polymerase complex"/>
    <property type="evidence" value="ECO:0007669"/>
    <property type="project" value="TreeGrafter"/>
</dbReference>
<dbReference type="STRING" id="1509407.A0A0L1INY7"/>
<dbReference type="Pfam" id="PF13086">
    <property type="entry name" value="AAA_11"/>
    <property type="match status" value="1"/>
</dbReference>
<evidence type="ECO:0000313" key="2">
    <source>
        <dbReference type="EMBL" id="KNG81060.1"/>
    </source>
</evidence>
<dbReference type="RefSeq" id="XP_015401983.1">
    <property type="nucleotide sequence ID" value="XM_015556218.1"/>
</dbReference>
<dbReference type="InterPro" id="IPR045055">
    <property type="entry name" value="DNA2/NAM7-like"/>
</dbReference>
<keyword evidence="3" id="KW-1185">Reference proteome</keyword>
<dbReference type="OrthoDB" id="6513042at2759"/>
<dbReference type="Proteomes" id="UP000037505">
    <property type="component" value="Unassembled WGS sequence"/>
</dbReference>
<name>A0A0L1INY7_ASPN3</name>
<dbReference type="InterPro" id="IPR027417">
    <property type="entry name" value="P-loop_NTPase"/>
</dbReference>
<reference evidence="2 3" key="1">
    <citation type="submission" date="2014-06" db="EMBL/GenBank/DDBJ databases">
        <title>The Genome of the Aflatoxigenic Filamentous Fungus Aspergillus nomius.</title>
        <authorList>
            <person name="Moore M.G."/>
            <person name="Shannon B.M."/>
            <person name="Brian M.M."/>
        </authorList>
    </citation>
    <scope>NUCLEOTIDE SEQUENCE [LARGE SCALE GENOMIC DNA]</scope>
    <source>
        <strain evidence="2 3">NRRL 13137</strain>
    </source>
</reference>
<dbReference type="GeneID" id="26812766"/>
<dbReference type="EMBL" id="JNOM01000501">
    <property type="protein sequence ID" value="KNG81060.1"/>
    <property type="molecule type" value="Genomic_DNA"/>
</dbReference>